<evidence type="ECO:0000313" key="2">
    <source>
        <dbReference type="EMBL" id="QDQ28003.1"/>
    </source>
</evidence>
<organism evidence="2 3">
    <name type="scientific">Chitinimonas arctica</name>
    <dbReference type="NCBI Taxonomy" id="2594795"/>
    <lineage>
        <taxon>Bacteria</taxon>
        <taxon>Pseudomonadati</taxon>
        <taxon>Pseudomonadota</taxon>
        <taxon>Betaproteobacteria</taxon>
        <taxon>Neisseriales</taxon>
        <taxon>Chitinibacteraceae</taxon>
        <taxon>Chitinimonas</taxon>
    </lineage>
</organism>
<dbReference type="EMBL" id="CP041730">
    <property type="protein sequence ID" value="QDQ28003.1"/>
    <property type="molecule type" value="Genomic_DNA"/>
</dbReference>
<dbReference type="Proteomes" id="UP000317550">
    <property type="component" value="Chromosome"/>
</dbReference>
<feature type="compositionally biased region" description="Polar residues" evidence="1">
    <location>
        <begin position="211"/>
        <end position="224"/>
    </location>
</feature>
<evidence type="ECO:0000313" key="3">
    <source>
        <dbReference type="Proteomes" id="UP000317550"/>
    </source>
</evidence>
<proteinExistence type="predicted"/>
<reference evidence="3" key="1">
    <citation type="submission" date="2019-07" db="EMBL/GenBank/DDBJ databases">
        <title>Chitinimonas sp. nov., isolated from Ny-Alesund, arctica soil.</title>
        <authorList>
            <person name="Xu Q."/>
            <person name="Peng F."/>
        </authorList>
    </citation>
    <scope>NUCLEOTIDE SEQUENCE [LARGE SCALE GENOMIC DNA]</scope>
    <source>
        <strain evidence="3">R3-44</strain>
    </source>
</reference>
<dbReference type="AlphaFoldDB" id="A0A516SIN8"/>
<dbReference type="RefSeq" id="WP_144279390.1">
    <property type="nucleotide sequence ID" value="NZ_CP041730.1"/>
</dbReference>
<protein>
    <submittedName>
        <fullName evidence="2">Uncharacterized protein</fullName>
    </submittedName>
</protein>
<name>A0A516SIN8_9NEIS</name>
<sequence>MRRPLLRTAAAHAARPGRPVGGLARRSLAIGTATRQWSWATLQYLRPLGCPSAAPSQWTAHLRLSHTLRVLWPTTLLRQHLVSPFIHASASKPNQLASLARASTALRNRLAWTSVLATTPGIFPSGIVNQPALPPAYLQAGVFTQRQGARSTTMPAFKRHARVGLQGRLAALAFHANYLQSGVAAGAPVAGAPAARTPARASIQLLRPTATAGSDQAESGSQPSLGRRSEASLGPASRHEPNRAGKMLAGRRSTPPAYKGMPLKTPGDAGLRHDTRTFLATTTVGGMLERAGIPLFRRGAAVTIRTATALSRFSYSHAIQPGRPGKDGKVPWAPNTAAPERRSGLHHGINASASQNLRTRLLLSPSFKHVGEQAAAPLAKPAATMALQRYPAKPAGGFSYRHPPRAATVDIRKQAQLIERQLQRKIMHEIVQATPWRGQLEQALLSPQLVHSLAERVSGVLAQRSGLERYRRGL</sequence>
<gene>
    <name evidence="2" type="ORF">FNU76_17545</name>
</gene>
<feature type="region of interest" description="Disordered" evidence="1">
    <location>
        <begin position="208"/>
        <end position="272"/>
    </location>
</feature>
<keyword evidence="3" id="KW-1185">Reference proteome</keyword>
<dbReference type="KEGG" id="cari:FNU76_17545"/>
<dbReference type="OrthoDB" id="10007560at2"/>
<feature type="region of interest" description="Disordered" evidence="1">
    <location>
        <begin position="320"/>
        <end position="351"/>
    </location>
</feature>
<accession>A0A516SIN8</accession>
<evidence type="ECO:0000256" key="1">
    <source>
        <dbReference type="SAM" id="MobiDB-lite"/>
    </source>
</evidence>